<comment type="caution">
    <text evidence="1">The sequence shown here is derived from an EMBL/GenBank/DDBJ whole genome shotgun (WGS) entry which is preliminary data.</text>
</comment>
<gene>
    <name evidence="1" type="ORF">Bpfe_001421</name>
</gene>
<protein>
    <submittedName>
        <fullName evidence="1">Craniofacial development protein 2</fullName>
    </submittedName>
</protein>
<keyword evidence="2" id="KW-1185">Reference proteome</keyword>
<sequence length="101" mass="11304">MTSPKRVEKRIPLKVACWNICTLQDSNKSECPQRKSALVALGLARLDVDIAAPSEVRLESQGSLIERGADYTLYWSRKGTEEHRQSGVAFMVKQSLAKKLD</sequence>
<accession>A0AAD8CAE9</accession>
<evidence type="ECO:0000313" key="2">
    <source>
        <dbReference type="Proteomes" id="UP001233172"/>
    </source>
</evidence>
<reference evidence="1" key="2">
    <citation type="submission" date="2023-04" db="EMBL/GenBank/DDBJ databases">
        <authorList>
            <person name="Bu L."/>
            <person name="Lu L."/>
            <person name="Laidemitt M.R."/>
            <person name="Zhang S.M."/>
            <person name="Mutuku M."/>
            <person name="Mkoji G."/>
            <person name="Steinauer M."/>
            <person name="Loker E.S."/>
        </authorList>
    </citation>
    <scope>NUCLEOTIDE SEQUENCE</scope>
    <source>
        <strain evidence="1">KasaAsao</strain>
        <tissue evidence="1">Whole Snail</tissue>
    </source>
</reference>
<dbReference type="EMBL" id="JASAOG010000003">
    <property type="protein sequence ID" value="KAK0069239.1"/>
    <property type="molecule type" value="Genomic_DNA"/>
</dbReference>
<name>A0AAD8CAE9_BIOPF</name>
<dbReference type="SUPFAM" id="SSF56219">
    <property type="entry name" value="DNase I-like"/>
    <property type="match status" value="1"/>
</dbReference>
<reference evidence="1" key="1">
    <citation type="journal article" date="2023" name="PLoS Negl. Trop. Dis.">
        <title>A genome sequence for Biomphalaria pfeifferi, the major vector snail for the human-infecting parasite Schistosoma mansoni.</title>
        <authorList>
            <person name="Bu L."/>
            <person name="Lu L."/>
            <person name="Laidemitt M.R."/>
            <person name="Zhang S.M."/>
            <person name="Mutuku M."/>
            <person name="Mkoji G."/>
            <person name="Steinauer M."/>
            <person name="Loker E.S."/>
        </authorList>
    </citation>
    <scope>NUCLEOTIDE SEQUENCE</scope>
    <source>
        <strain evidence="1">KasaAsao</strain>
    </source>
</reference>
<dbReference type="AlphaFoldDB" id="A0AAD8CAE9"/>
<dbReference type="Proteomes" id="UP001233172">
    <property type="component" value="Unassembled WGS sequence"/>
</dbReference>
<dbReference type="InterPro" id="IPR036691">
    <property type="entry name" value="Endo/exonu/phosph_ase_sf"/>
</dbReference>
<organism evidence="1 2">
    <name type="scientific">Biomphalaria pfeifferi</name>
    <name type="common">Bloodfluke planorb</name>
    <name type="synonym">Freshwater snail</name>
    <dbReference type="NCBI Taxonomy" id="112525"/>
    <lineage>
        <taxon>Eukaryota</taxon>
        <taxon>Metazoa</taxon>
        <taxon>Spiralia</taxon>
        <taxon>Lophotrochozoa</taxon>
        <taxon>Mollusca</taxon>
        <taxon>Gastropoda</taxon>
        <taxon>Heterobranchia</taxon>
        <taxon>Euthyneura</taxon>
        <taxon>Panpulmonata</taxon>
        <taxon>Hygrophila</taxon>
        <taxon>Lymnaeoidea</taxon>
        <taxon>Planorbidae</taxon>
        <taxon>Biomphalaria</taxon>
    </lineage>
</organism>
<evidence type="ECO:0000313" key="1">
    <source>
        <dbReference type="EMBL" id="KAK0069239.1"/>
    </source>
</evidence>
<dbReference type="Gene3D" id="3.60.10.10">
    <property type="entry name" value="Endonuclease/exonuclease/phosphatase"/>
    <property type="match status" value="1"/>
</dbReference>
<proteinExistence type="predicted"/>